<protein>
    <submittedName>
        <fullName evidence="4">Uncharacterized protein</fullName>
    </submittedName>
</protein>
<feature type="coiled-coil region" evidence="1">
    <location>
        <begin position="156"/>
        <end position="407"/>
    </location>
</feature>
<proteinExistence type="predicted"/>
<evidence type="ECO:0000256" key="3">
    <source>
        <dbReference type="SAM" id="SignalP"/>
    </source>
</evidence>
<dbReference type="EMBL" id="CAACVS010000137">
    <property type="protein sequence ID" value="VEU37686.1"/>
    <property type="molecule type" value="Genomic_DNA"/>
</dbReference>
<dbReference type="AlphaFoldDB" id="A0A448Z6N9"/>
<evidence type="ECO:0000313" key="5">
    <source>
        <dbReference type="Proteomes" id="UP000291116"/>
    </source>
</evidence>
<keyword evidence="5" id="KW-1185">Reference proteome</keyword>
<feature type="compositionally biased region" description="Basic and acidic residues" evidence="2">
    <location>
        <begin position="43"/>
        <end position="52"/>
    </location>
</feature>
<name>A0A448Z6N9_9STRA</name>
<evidence type="ECO:0000313" key="4">
    <source>
        <dbReference type="EMBL" id="VEU37686.1"/>
    </source>
</evidence>
<dbReference type="Proteomes" id="UP000291116">
    <property type="component" value="Unassembled WGS sequence"/>
</dbReference>
<keyword evidence="1" id="KW-0175">Coiled coil</keyword>
<organism evidence="4 5">
    <name type="scientific">Pseudo-nitzschia multistriata</name>
    <dbReference type="NCBI Taxonomy" id="183589"/>
    <lineage>
        <taxon>Eukaryota</taxon>
        <taxon>Sar</taxon>
        <taxon>Stramenopiles</taxon>
        <taxon>Ochrophyta</taxon>
        <taxon>Bacillariophyta</taxon>
        <taxon>Bacillariophyceae</taxon>
        <taxon>Bacillariophycidae</taxon>
        <taxon>Bacillariales</taxon>
        <taxon>Bacillariaceae</taxon>
        <taxon>Pseudo-nitzschia</taxon>
    </lineage>
</organism>
<sequence>MKLQFNLWWVSIHVGAISAFTPNLSRPSSFSKNRFAGSRNEKTQLFESDSPHPPEYPPPDYPTVPDYPPRVDEQLELDLIDSERRVMLYEKEVEMIREQLDLKQMELLEEQNIFRDEKRSLMNTIAEFTSILARRDEELSEAIEKREEPVVDLEKQKELEDTIKALEQKLQEKTDSLEFEKQSSNELRNRFEDAADALEYEQMNFEKERKVLQDLVTQERLQVKALEEKYEENGKSFETAQKELLKKIKDEETKLSDTKANWKATQEQLKTVKQRLEASLQEKEKILKDSQMKLDTENAALSTQIAGLKEELKNERVKMEEIKSGLEKENQEFAKSKSTLQSQIETEEKLIANLKNQMDEEKVRYESERSTLNQAIEGITKNLTSVEKQLADERVNFSKEKKMLEQKLADEIRVGRLKKKQMKVRYDEIRREMTDLWQSSKRQARQEQDRLRKKYGRKLDTVQAQVSRLEGDLVTEKKRLVEGQAKMEARHAEEIKSRDLMVTELEGSVTALRKVIVDKDLIIKEKSEQIQRYETSFRQLARLGLVVTGNKIKKVAGPLKRLIENSPPDEIE</sequence>
<dbReference type="OrthoDB" id="46766at2759"/>
<feature type="chain" id="PRO_5019544229" evidence="3">
    <location>
        <begin position="20"/>
        <end position="572"/>
    </location>
</feature>
<reference evidence="4 5" key="1">
    <citation type="submission" date="2019-01" db="EMBL/GenBank/DDBJ databases">
        <authorList>
            <person name="Ferrante I. M."/>
        </authorList>
    </citation>
    <scope>NUCLEOTIDE SEQUENCE [LARGE SCALE GENOMIC DNA]</scope>
    <source>
        <strain evidence="4 5">B856</strain>
    </source>
</reference>
<feature type="compositionally biased region" description="Pro residues" evidence="2">
    <location>
        <begin position="53"/>
        <end position="62"/>
    </location>
</feature>
<evidence type="ECO:0000256" key="1">
    <source>
        <dbReference type="SAM" id="Coils"/>
    </source>
</evidence>
<keyword evidence="3" id="KW-0732">Signal</keyword>
<accession>A0A448Z6N9</accession>
<gene>
    <name evidence="4" type="ORF">PSNMU_V1.4_AUG-EV-PASAV3_0045140</name>
</gene>
<evidence type="ECO:0000256" key="2">
    <source>
        <dbReference type="SAM" id="MobiDB-lite"/>
    </source>
</evidence>
<feature type="signal peptide" evidence="3">
    <location>
        <begin position="1"/>
        <end position="19"/>
    </location>
</feature>
<feature type="region of interest" description="Disordered" evidence="2">
    <location>
        <begin position="43"/>
        <end position="62"/>
    </location>
</feature>